<accession>A0A7J7JYE7</accession>
<keyword evidence="3" id="KW-1185">Reference proteome</keyword>
<feature type="region of interest" description="Disordered" evidence="1">
    <location>
        <begin position="21"/>
        <end position="94"/>
    </location>
</feature>
<sequence length="136" mass="15118">MDLEGEKLDEDIHQIQLVLQSSHQQGDSHQIIEEDSDEDVELHACSGQGSSGQGHNDPFSTVSTSELSTTYLHRGEGDVEKSTTNDVEDSSKEELGDTLETALKLNLAYQELLRIHLGNLKELLDKNIQNQVTFVQ</sequence>
<organism evidence="2 3">
    <name type="scientific">Bugula neritina</name>
    <name type="common">Brown bryozoan</name>
    <name type="synonym">Sertularia neritina</name>
    <dbReference type="NCBI Taxonomy" id="10212"/>
    <lineage>
        <taxon>Eukaryota</taxon>
        <taxon>Metazoa</taxon>
        <taxon>Spiralia</taxon>
        <taxon>Lophotrochozoa</taxon>
        <taxon>Bryozoa</taxon>
        <taxon>Gymnolaemata</taxon>
        <taxon>Cheilostomatida</taxon>
        <taxon>Flustrina</taxon>
        <taxon>Buguloidea</taxon>
        <taxon>Bugulidae</taxon>
        <taxon>Bugula</taxon>
    </lineage>
</organism>
<dbReference type="EMBL" id="VXIV02001676">
    <property type="protein sequence ID" value="KAF6030744.1"/>
    <property type="molecule type" value="Genomic_DNA"/>
</dbReference>
<evidence type="ECO:0000256" key="1">
    <source>
        <dbReference type="SAM" id="MobiDB-lite"/>
    </source>
</evidence>
<proteinExistence type="predicted"/>
<evidence type="ECO:0000313" key="3">
    <source>
        <dbReference type="Proteomes" id="UP000593567"/>
    </source>
</evidence>
<name>A0A7J7JYE7_BUGNE</name>
<evidence type="ECO:0000313" key="2">
    <source>
        <dbReference type="EMBL" id="KAF6030744.1"/>
    </source>
</evidence>
<feature type="compositionally biased region" description="Polar residues" evidence="1">
    <location>
        <begin position="58"/>
        <end position="71"/>
    </location>
</feature>
<gene>
    <name evidence="2" type="ORF">EB796_010953</name>
</gene>
<protein>
    <submittedName>
        <fullName evidence="2">Uncharacterized protein</fullName>
    </submittedName>
</protein>
<feature type="compositionally biased region" description="Basic and acidic residues" evidence="1">
    <location>
        <begin position="73"/>
        <end position="94"/>
    </location>
</feature>
<reference evidence="2" key="1">
    <citation type="submission" date="2020-06" db="EMBL/GenBank/DDBJ databases">
        <title>Draft genome of Bugula neritina, a colonial animal packing powerful symbionts and potential medicines.</title>
        <authorList>
            <person name="Rayko M."/>
        </authorList>
    </citation>
    <scope>NUCLEOTIDE SEQUENCE [LARGE SCALE GENOMIC DNA]</scope>
    <source>
        <strain evidence="2">Kwan_BN1</strain>
    </source>
</reference>
<dbReference type="AlphaFoldDB" id="A0A7J7JYE7"/>
<dbReference type="Proteomes" id="UP000593567">
    <property type="component" value="Unassembled WGS sequence"/>
</dbReference>
<comment type="caution">
    <text evidence="2">The sequence shown here is derived from an EMBL/GenBank/DDBJ whole genome shotgun (WGS) entry which is preliminary data.</text>
</comment>